<evidence type="ECO:0000313" key="7">
    <source>
        <dbReference type="EMBL" id="GLS70957.1"/>
    </source>
</evidence>
<evidence type="ECO:0000259" key="6">
    <source>
        <dbReference type="Pfam" id="PF17827"/>
    </source>
</evidence>
<dbReference type="InterPro" id="IPR019874">
    <property type="entry name" value="RF_methyltr_PrmC"/>
</dbReference>
<name>A0AA37TFJ5_9HYPH</name>
<evidence type="ECO:0000256" key="2">
    <source>
        <dbReference type="ARBA" id="ARBA00022679"/>
    </source>
</evidence>
<dbReference type="GO" id="GO:0032259">
    <property type="term" value="P:methylation"/>
    <property type="evidence" value="ECO:0007669"/>
    <property type="project" value="UniProtKB-KW"/>
</dbReference>
<protein>
    <recommendedName>
        <fullName evidence="4">Release factor glutamine methyltransferase</fullName>
        <shortName evidence="4">RF MTase</shortName>
        <ecNumber evidence="4">2.1.1.297</ecNumber>
    </recommendedName>
    <alternativeName>
        <fullName evidence="4">N5-glutamine methyltransferase PrmC</fullName>
    </alternativeName>
    <alternativeName>
        <fullName evidence="4">Protein-(glutamine-N5) MTase PrmC</fullName>
    </alternativeName>
    <alternativeName>
        <fullName evidence="4">Protein-glutamine N-methyltransferase PrmC</fullName>
    </alternativeName>
</protein>
<dbReference type="NCBIfam" id="TIGR00536">
    <property type="entry name" value="hemK_fam"/>
    <property type="match status" value="1"/>
</dbReference>
<evidence type="ECO:0000256" key="1">
    <source>
        <dbReference type="ARBA" id="ARBA00022603"/>
    </source>
</evidence>
<dbReference type="InterPro" id="IPR029063">
    <property type="entry name" value="SAM-dependent_MTases_sf"/>
</dbReference>
<dbReference type="AlphaFoldDB" id="A0AA37TFJ5"/>
<gene>
    <name evidence="4 7" type="primary">prmC</name>
    <name evidence="7" type="ORF">GCM10007890_29700</name>
</gene>
<feature type="domain" description="Release factor glutamine methyltransferase N-terminal" evidence="6">
    <location>
        <begin position="14"/>
        <end position="83"/>
    </location>
</feature>
<dbReference type="Gene3D" id="3.40.50.150">
    <property type="entry name" value="Vaccinia Virus protein VP39"/>
    <property type="match status" value="1"/>
</dbReference>
<accession>A0AA37TFJ5</accession>
<organism evidence="7 8">
    <name type="scientific">Methylobacterium tardum</name>
    <dbReference type="NCBI Taxonomy" id="374432"/>
    <lineage>
        <taxon>Bacteria</taxon>
        <taxon>Pseudomonadati</taxon>
        <taxon>Pseudomonadota</taxon>
        <taxon>Alphaproteobacteria</taxon>
        <taxon>Hyphomicrobiales</taxon>
        <taxon>Methylobacteriaceae</taxon>
        <taxon>Methylobacterium</taxon>
    </lineage>
</organism>
<dbReference type="SUPFAM" id="SSF53335">
    <property type="entry name" value="S-adenosyl-L-methionine-dependent methyltransferases"/>
    <property type="match status" value="1"/>
</dbReference>
<dbReference type="PANTHER" id="PTHR18895:SF74">
    <property type="entry name" value="MTRF1L RELEASE FACTOR GLUTAMINE METHYLTRANSFERASE"/>
    <property type="match status" value="1"/>
</dbReference>
<proteinExistence type="inferred from homology"/>
<dbReference type="PANTHER" id="PTHR18895">
    <property type="entry name" value="HEMK METHYLTRANSFERASE"/>
    <property type="match status" value="1"/>
</dbReference>
<dbReference type="GO" id="GO:0102559">
    <property type="term" value="F:peptide chain release factor N(5)-glutamine methyltransferase activity"/>
    <property type="evidence" value="ECO:0007669"/>
    <property type="project" value="UniProtKB-EC"/>
</dbReference>
<dbReference type="NCBIfam" id="TIGR03534">
    <property type="entry name" value="RF_mod_PrmC"/>
    <property type="match status" value="1"/>
</dbReference>
<evidence type="ECO:0000256" key="3">
    <source>
        <dbReference type="ARBA" id="ARBA00022691"/>
    </source>
</evidence>
<dbReference type="EMBL" id="BSPL01000017">
    <property type="protein sequence ID" value="GLS70957.1"/>
    <property type="molecule type" value="Genomic_DNA"/>
</dbReference>
<dbReference type="InterPro" id="IPR002052">
    <property type="entry name" value="DNA_methylase_N6_adenine_CS"/>
</dbReference>
<dbReference type="PROSITE" id="PS51318">
    <property type="entry name" value="TAT"/>
    <property type="match status" value="1"/>
</dbReference>
<dbReference type="CDD" id="cd02440">
    <property type="entry name" value="AdoMet_MTases"/>
    <property type="match status" value="1"/>
</dbReference>
<dbReference type="InterPro" id="IPR040758">
    <property type="entry name" value="PrmC_N"/>
</dbReference>
<feature type="binding site" evidence="4">
    <location>
        <position position="181"/>
    </location>
    <ligand>
        <name>S-adenosyl-L-methionine</name>
        <dbReference type="ChEBI" id="CHEBI:59789"/>
    </ligand>
</feature>
<comment type="similarity">
    <text evidence="4">Belongs to the protein N5-glutamine methyltransferase family. PrmC subfamily.</text>
</comment>
<dbReference type="InterPro" id="IPR050320">
    <property type="entry name" value="N5-glutamine_MTase"/>
</dbReference>
<dbReference type="HAMAP" id="MF_02126">
    <property type="entry name" value="RF_methyltr_PrmC"/>
    <property type="match status" value="1"/>
</dbReference>
<dbReference type="Pfam" id="PF17827">
    <property type="entry name" value="PrmC_N"/>
    <property type="match status" value="1"/>
</dbReference>
<dbReference type="RefSeq" id="WP_238197497.1">
    <property type="nucleotide sequence ID" value="NZ_BPQZ01000019.1"/>
</dbReference>
<reference evidence="8" key="1">
    <citation type="journal article" date="2019" name="Int. J. Syst. Evol. Microbiol.">
        <title>The Global Catalogue of Microorganisms (GCM) 10K type strain sequencing project: providing services to taxonomists for standard genome sequencing and annotation.</title>
        <authorList>
            <consortium name="The Broad Institute Genomics Platform"/>
            <consortium name="The Broad Institute Genome Sequencing Center for Infectious Disease"/>
            <person name="Wu L."/>
            <person name="Ma J."/>
        </authorList>
    </citation>
    <scope>NUCLEOTIDE SEQUENCE [LARGE SCALE GENOMIC DNA]</scope>
    <source>
        <strain evidence="8">NBRC 103632</strain>
    </source>
</reference>
<dbReference type="InterPro" id="IPR004556">
    <property type="entry name" value="HemK-like"/>
</dbReference>
<comment type="caution">
    <text evidence="7">The sequence shown here is derived from an EMBL/GenBank/DDBJ whole genome shotgun (WGS) entry which is preliminary data.</text>
</comment>
<dbReference type="InterPro" id="IPR006311">
    <property type="entry name" value="TAT_signal"/>
</dbReference>
<keyword evidence="2 4" id="KW-0808">Transferase</keyword>
<dbReference type="Gene3D" id="1.10.8.10">
    <property type="entry name" value="DNA helicase RuvA subunit, C-terminal domain"/>
    <property type="match status" value="1"/>
</dbReference>
<dbReference type="Proteomes" id="UP001157440">
    <property type="component" value="Unassembled WGS sequence"/>
</dbReference>
<keyword evidence="3 4" id="KW-0949">S-adenosyl-L-methionine</keyword>
<dbReference type="InterPro" id="IPR025714">
    <property type="entry name" value="Methyltranfer_dom"/>
</dbReference>
<evidence type="ECO:0000313" key="8">
    <source>
        <dbReference type="Proteomes" id="UP001157440"/>
    </source>
</evidence>
<keyword evidence="8" id="KW-1185">Reference proteome</keyword>
<feature type="binding site" evidence="4">
    <location>
        <begin position="195"/>
        <end position="198"/>
    </location>
    <ligand>
        <name>substrate</name>
    </ligand>
</feature>
<dbReference type="GO" id="GO:0003676">
    <property type="term" value="F:nucleic acid binding"/>
    <property type="evidence" value="ECO:0007669"/>
    <property type="project" value="InterPro"/>
</dbReference>
<feature type="domain" description="Methyltransferase" evidence="5">
    <location>
        <begin position="123"/>
        <end position="250"/>
    </location>
</feature>
<dbReference type="PROSITE" id="PS00092">
    <property type="entry name" value="N6_MTASE"/>
    <property type="match status" value="1"/>
</dbReference>
<evidence type="ECO:0000259" key="5">
    <source>
        <dbReference type="Pfam" id="PF13847"/>
    </source>
</evidence>
<keyword evidence="1 4" id="KW-0489">Methyltransferase</keyword>
<comment type="function">
    <text evidence="4">Methylates the class 1 translation termination release factors RF1/PrfA and RF2/PrfB on the glutamine residue of the universally conserved GGQ motif.</text>
</comment>
<dbReference type="EC" id="2.1.1.297" evidence="4"/>
<feature type="binding site" evidence="4">
    <location>
        <position position="195"/>
    </location>
    <ligand>
        <name>S-adenosyl-L-methionine</name>
        <dbReference type="ChEBI" id="CHEBI:59789"/>
    </ligand>
</feature>
<feature type="binding site" evidence="4">
    <location>
        <begin position="129"/>
        <end position="133"/>
    </location>
    <ligand>
        <name>S-adenosyl-L-methionine</name>
        <dbReference type="ChEBI" id="CHEBI:59789"/>
    </ligand>
</feature>
<evidence type="ECO:0000256" key="4">
    <source>
        <dbReference type="HAMAP-Rule" id="MF_02126"/>
    </source>
</evidence>
<comment type="catalytic activity">
    <reaction evidence="4">
        <text>L-glutaminyl-[peptide chain release factor] + S-adenosyl-L-methionine = N(5)-methyl-L-glutaminyl-[peptide chain release factor] + S-adenosyl-L-homocysteine + H(+)</text>
        <dbReference type="Rhea" id="RHEA:42896"/>
        <dbReference type="Rhea" id="RHEA-COMP:10271"/>
        <dbReference type="Rhea" id="RHEA-COMP:10272"/>
        <dbReference type="ChEBI" id="CHEBI:15378"/>
        <dbReference type="ChEBI" id="CHEBI:30011"/>
        <dbReference type="ChEBI" id="CHEBI:57856"/>
        <dbReference type="ChEBI" id="CHEBI:59789"/>
        <dbReference type="ChEBI" id="CHEBI:61891"/>
        <dbReference type="EC" id="2.1.1.297"/>
    </reaction>
</comment>
<feature type="binding site" evidence="4">
    <location>
        <position position="152"/>
    </location>
    <ligand>
        <name>S-adenosyl-L-methionine</name>
        <dbReference type="ChEBI" id="CHEBI:59789"/>
    </ligand>
</feature>
<sequence length="301" mass="31553">MTSRSSLGLSRRAALRRGSALLAGGGIAEAAGDARFLLLGVLGLETRDLILHGDRVLDPDEASSFDAALARRLAGEPVARILGAWEFWGLPFRLAPETLVPRPDTEIVVEVALAAVADRASPLRCLDLGTGSGCILTALLSELPGAFGIGVDRSEAAVAEARHNAAANGVGDRAAFFVGDWCDAARGSFDLIVSNPPYIGREVIATLQREVQDYDPIAALDGGPDGLQAYRRILDGIGTRALLAPGGTLAVEIGYDQAEPVRALAQAKGFSERGLTRDLAGHDRVLSFGLREGLLSGHRDA</sequence>
<dbReference type="Pfam" id="PF13847">
    <property type="entry name" value="Methyltransf_31"/>
    <property type="match status" value="1"/>
</dbReference>